<evidence type="ECO:0000256" key="2">
    <source>
        <dbReference type="SAM" id="Coils"/>
    </source>
</evidence>
<proteinExistence type="predicted"/>
<feature type="region of interest" description="Disordered" evidence="3">
    <location>
        <begin position="733"/>
        <end position="784"/>
    </location>
</feature>
<feature type="compositionally biased region" description="Basic and acidic residues" evidence="3">
    <location>
        <begin position="556"/>
        <end position="575"/>
    </location>
</feature>
<dbReference type="STRING" id="71784.A0A1Y2BHS3"/>
<dbReference type="OrthoDB" id="771227at2759"/>
<dbReference type="Pfam" id="PF13236">
    <property type="entry name" value="CLU"/>
    <property type="match status" value="1"/>
</dbReference>
<dbReference type="GO" id="GO:0005737">
    <property type="term" value="C:cytoplasm"/>
    <property type="evidence" value="ECO:0007669"/>
    <property type="project" value="TreeGrafter"/>
</dbReference>
<dbReference type="PANTHER" id="PTHR12601:SF6">
    <property type="entry name" value="CLUSTERED MITOCHONDRIA PROTEIN HOMOLOG"/>
    <property type="match status" value="1"/>
</dbReference>
<dbReference type="PROSITE" id="PS51823">
    <property type="entry name" value="CLU"/>
    <property type="match status" value="1"/>
</dbReference>
<dbReference type="InterPro" id="IPR023231">
    <property type="entry name" value="GSKIP_dom_sf"/>
</dbReference>
<comment type="caution">
    <text evidence="5">The sequence shown here is derived from an EMBL/GenBank/DDBJ whole genome shotgun (WGS) entry which is preliminary data.</text>
</comment>
<sequence>MSDREDNGEAVESSSVVNGGPEVEEQVSAIQPIIVRLPSPTHPRTLPKGSKENGYSTLTILPQPNETIQELKLAINEWIGGYWLGPYALRIPQTGTAITNGDAPNGHTEKKKGDVKTEICPGERLSDYLEVGDVFIHHAEGEERVLEVVREPYTDFTARQTVLRLIEVISPAGTTSNRLSTPAALSPATSIYESIRDGVSAAEPVYEEVEVALAGKKGKGKKEIMKVKREAPEKAHAFADWTERGSAVSLANLPMSQPAVDTLPCVKSIQMSPFNPPPAHLRQKGHQLYLQVTTLEGDVLTLICSSRGWFVSKSNVNRFDAAPRDSSPPSHSLLDLLHSQSPLFSERLALLPPLSAEPPKLEPITTVPIPQSEPAYPWLVSLPKSPEAEILRTQMAYLHTGATTAEGLDCARDWNEEIQGVRELPRATMQERVVREKIAQKTWAEFTSASVRSVLAVARGDVPPLNPNEEARAHMFLHSNIFITKAVDSIDAYSHVGGDAAAHVNHAKDAVGVKLLNKLDVDGVSMLGHTVVDWEGERWVCQSVLPGIFGRRISDEEKEIEGQTEEKKEDTDGKEWINVNGSPQNSADGEEAVAADDKEEPNPLIIYGYDSETSSIVHYDAVTHKLMRKIADAYHLAPHNISDGEGVEREFYASADVKGLKGMDGRRYLLDLPRLMPVDVEFLQKDLEGPAINGGEAGKYPHRVVLLRPELVETYWESELKRWARGVVAEQAKSETESAEQVEPKKEEAVAEIDEDKSTEDLAPAASSFASQRAEAEKPLPTAIDSEELKNFELRFNPDAFVDLPPSKDDEAPKQEPLIDEAQPAVKAVRDASVFLRSVAIPALALDVLTGATTGIMDGASLSRIMHARGINIRYLGYVLDRIGTFSQGSDGQPRGELGHLDAFRRIVKQELVFRASKHVLRRLVSELSSEHVPAAVSHFLNCLLGTAFNPSPKASFEAITLDSDEPTPAYVELTPESLRAELISEIQTRYRWTMSELDLSDVRKTQLLRELAMRTAFQLVQRDYAFEQTGEVDGHASEEDKTVAKKDKKDKKVKIKAKSCVRTTTFEPEDVVCWVPVVKSTSPGCSVAEEIFDAGRATINRGSVELGLDFLLESVQIYENVHQFIHPEVASIYNQYASTIHQLARLKIAQVAQAAAQGDGSEADQPLGIDITTALKLQRQAVIIAERTLGVWHAETISYYFNLAMLENLDGNVQASLRYLRHVMDGWEVIYGKGHPETATVLSNAAIILQSLPDPSLSLTLLTQSHALTVELFGDAHLQTAQSMHQLTQAHFLSNDVPAALASATEALAIFEKRLGADHAQTKEASKNVELLKAVVEGFERQKTAVEEQKKRQLERLHAAQARVGSSAARKRLGSGILNGSVGNSTSTGATGTSNAQQVVSEETSRIGERGHLDVDELVRFIQGSPAKTSSTRGSKGLRGKRRTGAKR</sequence>
<evidence type="ECO:0000256" key="1">
    <source>
        <dbReference type="ARBA" id="ARBA00022490"/>
    </source>
</evidence>
<feature type="region of interest" description="Disordered" evidence="3">
    <location>
        <begin position="556"/>
        <end position="597"/>
    </location>
</feature>
<dbReference type="GO" id="GO:0003729">
    <property type="term" value="F:mRNA binding"/>
    <property type="evidence" value="ECO:0007669"/>
    <property type="project" value="TreeGrafter"/>
</dbReference>
<organism evidence="5 6">
    <name type="scientific">Naematelia encephala</name>
    <dbReference type="NCBI Taxonomy" id="71784"/>
    <lineage>
        <taxon>Eukaryota</taxon>
        <taxon>Fungi</taxon>
        <taxon>Dikarya</taxon>
        <taxon>Basidiomycota</taxon>
        <taxon>Agaricomycotina</taxon>
        <taxon>Tremellomycetes</taxon>
        <taxon>Tremellales</taxon>
        <taxon>Naemateliaceae</taxon>
        <taxon>Naematelia</taxon>
    </lineage>
</organism>
<gene>
    <name evidence="5" type="ORF">BCR39DRAFT_517728</name>
</gene>
<dbReference type="SUPFAM" id="SSF103107">
    <property type="entry name" value="Hypothetical protein c14orf129, hspc210"/>
    <property type="match status" value="1"/>
</dbReference>
<feature type="region of interest" description="Disordered" evidence="3">
    <location>
        <begin position="1375"/>
        <end position="1410"/>
    </location>
</feature>
<dbReference type="InterPro" id="IPR027523">
    <property type="entry name" value="CLU_prot"/>
</dbReference>
<dbReference type="Gene3D" id="3.30.2280.10">
    <property type="entry name" value="Hypothetical protein (hspc210)"/>
    <property type="match status" value="1"/>
</dbReference>
<dbReference type="Pfam" id="PF13374">
    <property type="entry name" value="TPR_10"/>
    <property type="match status" value="1"/>
</dbReference>
<evidence type="ECO:0000313" key="6">
    <source>
        <dbReference type="Proteomes" id="UP000193986"/>
    </source>
</evidence>
<evidence type="ECO:0000313" key="5">
    <source>
        <dbReference type="EMBL" id="ORY34328.1"/>
    </source>
</evidence>
<feature type="compositionally biased region" description="Basic residues" evidence="3">
    <location>
        <begin position="1437"/>
        <end position="1449"/>
    </location>
</feature>
<dbReference type="PANTHER" id="PTHR12601">
    <property type="entry name" value="EUKARYOTIC TRANSLATION INITIATION FACTOR 3 SUBUNIT EIF-3"/>
    <property type="match status" value="1"/>
</dbReference>
<dbReference type="CDD" id="cd15466">
    <property type="entry name" value="CLU-central"/>
    <property type="match status" value="1"/>
</dbReference>
<protein>
    <submittedName>
        <fullName evidence="5">Putative eukaryotic translation initiation factor 3 subunit</fullName>
    </submittedName>
</protein>
<feature type="region of interest" description="Disordered" evidence="3">
    <location>
        <begin position="1"/>
        <end position="23"/>
    </location>
</feature>
<keyword evidence="1" id="KW-0963">Cytoplasm</keyword>
<feature type="domain" description="Clu" evidence="4">
    <location>
        <begin position="392"/>
        <end position="683"/>
    </location>
</feature>
<keyword evidence="5" id="KW-0396">Initiation factor</keyword>
<evidence type="ECO:0000256" key="3">
    <source>
        <dbReference type="SAM" id="MobiDB-lite"/>
    </source>
</evidence>
<dbReference type="SUPFAM" id="SSF48452">
    <property type="entry name" value="TPR-like"/>
    <property type="match status" value="1"/>
</dbReference>
<feature type="coiled-coil region" evidence="2">
    <location>
        <begin position="1330"/>
        <end position="1364"/>
    </location>
</feature>
<dbReference type="Pfam" id="PF12807">
    <property type="entry name" value="eIF3_p135"/>
    <property type="match status" value="1"/>
</dbReference>
<name>A0A1Y2BHS3_9TREE</name>
<feature type="region of interest" description="Disordered" evidence="3">
    <location>
        <begin position="1422"/>
        <end position="1449"/>
    </location>
</feature>
<accession>A0A1Y2BHS3</accession>
<evidence type="ECO:0000259" key="4">
    <source>
        <dbReference type="PROSITE" id="PS51823"/>
    </source>
</evidence>
<dbReference type="InterPro" id="IPR025697">
    <property type="entry name" value="CLU_dom"/>
</dbReference>
<dbReference type="Pfam" id="PF13424">
    <property type="entry name" value="TPR_12"/>
    <property type="match status" value="1"/>
</dbReference>
<dbReference type="InterPro" id="IPR011990">
    <property type="entry name" value="TPR-like_helical_dom_sf"/>
</dbReference>
<feature type="compositionally biased region" description="Low complexity" evidence="3">
    <location>
        <begin position="1380"/>
        <end position="1397"/>
    </location>
</feature>
<dbReference type="InterPro" id="IPR033646">
    <property type="entry name" value="CLU-central"/>
</dbReference>
<dbReference type="EMBL" id="MCFC01000003">
    <property type="protein sequence ID" value="ORY34328.1"/>
    <property type="molecule type" value="Genomic_DNA"/>
</dbReference>
<feature type="compositionally biased region" description="Basic and acidic residues" evidence="3">
    <location>
        <begin position="733"/>
        <end position="749"/>
    </location>
</feature>
<reference evidence="5 6" key="1">
    <citation type="submission" date="2016-07" db="EMBL/GenBank/DDBJ databases">
        <title>Pervasive Adenine N6-methylation of Active Genes in Fungi.</title>
        <authorList>
            <consortium name="DOE Joint Genome Institute"/>
            <person name="Mondo S.J."/>
            <person name="Dannebaum R.O."/>
            <person name="Kuo R.C."/>
            <person name="Labutti K."/>
            <person name="Haridas S."/>
            <person name="Kuo A."/>
            <person name="Salamov A."/>
            <person name="Ahrendt S.R."/>
            <person name="Lipzen A."/>
            <person name="Sullivan W."/>
            <person name="Andreopoulos W.B."/>
            <person name="Clum A."/>
            <person name="Lindquist E."/>
            <person name="Daum C."/>
            <person name="Ramamoorthy G.K."/>
            <person name="Gryganskyi A."/>
            <person name="Culley D."/>
            <person name="Magnuson J.K."/>
            <person name="James T.Y."/>
            <person name="O'Malley M.A."/>
            <person name="Stajich J.E."/>
            <person name="Spatafora J.W."/>
            <person name="Visel A."/>
            <person name="Grigoriev I.V."/>
        </authorList>
    </citation>
    <scope>NUCLEOTIDE SEQUENCE [LARGE SCALE GENOMIC DNA]</scope>
    <source>
        <strain evidence="5 6">68-887.2</strain>
    </source>
</reference>
<dbReference type="GO" id="GO:0003743">
    <property type="term" value="F:translation initiation factor activity"/>
    <property type="evidence" value="ECO:0007669"/>
    <property type="project" value="UniProtKB-KW"/>
</dbReference>
<keyword evidence="2" id="KW-0175">Coiled coil</keyword>
<dbReference type="Proteomes" id="UP000193986">
    <property type="component" value="Unassembled WGS sequence"/>
</dbReference>
<dbReference type="GO" id="GO:0048312">
    <property type="term" value="P:intracellular distribution of mitochondria"/>
    <property type="evidence" value="ECO:0007669"/>
    <property type="project" value="TreeGrafter"/>
</dbReference>
<keyword evidence="5" id="KW-0648">Protein biosynthesis</keyword>
<dbReference type="Gene3D" id="1.25.40.10">
    <property type="entry name" value="Tetratricopeptide repeat domain"/>
    <property type="match status" value="1"/>
</dbReference>
<dbReference type="InParanoid" id="A0A1Y2BHS3"/>
<keyword evidence="6" id="KW-1185">Reference proteome</keyword>
<feature type="compositionally biased region" description="Acidic residues" evidence="3">
    <location>
        <begin position="588"/>
        <end position="597"/>
    </location>
</feature>
<dbReference type="FunCoup" id="A0A1Y2BHS3">
    <property type="interactions" value="436"/>
</dbReference>